<gene>
    <name evidence="4" type="ORF">OF850_22790</name>
</gene>
<dbReference type="Gene3D" id="3.20.20.450">
    <property type="entry name" value="EAL domain"/>
    <property type="match status" value="1"/>
</dbReference>
<dbReference type="Gene3D" id="3.30.70.270">
    <property type="match status" value="1"/>
</dbReference>
<keyword evidence="5" id="KW-1185">Reference proteome</keyword>
<dbReference type="RefSeq" id="WP_301592646.1">
    <property type="nucleotide sequence ID" value="NZ_JAPFQI010000037.1"/>
</dbReference>
<keyword evidence="1" id="KW-0175">Coiled coil</keyword>
<dbReference type="InterPro" id="IPR001633">
    <property type="entry name" value="EAL_dom"/>
</dbReference>
<dbReference type="InterPro" id="IPR054327">
    <property type="entry name" value="His-kinase-like_sensor"/>
</dbReference>
<dbReference type="CDD" id="cd01948">
    <property type="entry name" value="EAL"/>
    <property type="match status" value="1"/>
</dbReference>
<dbReference type="InterPro" id="IPR043128">
    <property type="entry name" value="Rev_trsase/Diguanyl_cyclase"/>
</dbReference>
<proteinExistence type="predicted"/>
<dbReference type="SMART" id="SM00267">
    <property type="entry name" value="GGDEF"/>
    <property type="match status" value="1"/>
</dbReference>
<dbReference type="SUPFAM" id="SSF55073">
    <property type="entry name" value="Nucleotide cyclase"/>
    <property type="match status" value="1"/>
</dbReference>
<dbReference type="SUPFAM" id="SSF141868">
    <property type="entry name" value="EAL domain-like"/>
    <property type="match status" value="1"/>
</dbReference>
<feature type="coiled-coil region" evidence="1">
    <location>
        <begin position="332"/>
        <end position="366"/>
    </location>
</feature>
<dbReference type="PROSITE" id="PS50887">
    <property type="entry name" value="GGDEF"/>
    <property type="match status" value="1"/>
</dbReference>
<dbReference type="CDD" id="cd12914">
    <property type="entry name" value="PDC1_DGC_like"/>
    <property type="match status" value="1"/>
</dbReference>
<dbReference type="Proteomes" id="UP001526430">
    <property type="component" value="Unassembled WGS sequence"/>
</dbReference>
<dbReference type="Gene3D" id="3.30.450.20">
    <property type="entry name" value="PAS domain"/>
    <property type="match status" value="3"/>
</dbReference>
<comment type="caution">
    <text evidence="4">The sequence shown here is derived from an EMBL/GenBank/DDBJ whole genome shotgun (WGS) entry which is preliminary data.</text>
</comment>
<evidence type="ECO:0000313" key="5">
    <source>
        <dbReference type="Proteomes" id="UP001526430"/>
    </source>
</evidence>
<protein>
    <submittedName>
        <fullName evidence="4">EAL domain-containing protein</fullName>
    </submittedName>
</protein>
<dbReference type="InterPro" id="IPR035965">
    <property type="entry name" value="PAS-like_dom_sf"/>
</dbReference>
<evidence type="ECO:0000259" key="2">
    <source>
        <dbReference type="PROSITE" id="PS50883"/>
    </source>
</evidence>
<dbReference type="PANTHER" id="PTHR44757">
    <property type="entry name" value="DIGUANYLATE CYCLASE DGCP"/>
    <property type="match status" value="1"/>
</dbReference>
<evidence type="ECO:0000259" key="3">
    <source>
        <dbReference type="PROSITE" id="PS50887"/>
    </source>
</evidence>
<dbReference type="SUPFAM" id="SSF55785">
    <property type="entry name" value="PYP-like sensor domain (PAS domain)"/>
    <property type="match status" value="1"/>
</dbReference>
<dbReference type="NCBIfam" id="TIGR00254">
    <property type="entry name" value="GGDEF"/>
    <property type="match status" value="1"/>
</dbReference>
<accession>A0ABT3P1X4</accession>
<evidence type="ECO:0000256" key="1">
    <source>
        <dbReference type="SAM" id="Coils"/>
    </source>
</evidence>
<feature type="domain" description="GGDEF" evidence="3">
    <location>
        <begin position="519"/>
        <end position="661"/>
    </location>
</feature>
<dbReference type="Pfam" id="PF00563">
    <property type="entry name" value="EAL"/>
    <property type="match status" value="1"/>
</dbReference>
<dbReference type="InterPro" id="IPR035919">
    <property type="entry name" value="EAL_sf"/>
</dbReference>
<dbReference type="Pfam" id="PF12860">
    <property type="entry name" value="PAS_7"/>
    <property type="match status" value="1"/>
</dbReference>
<name>A0ABT3P1X4_9PROT</name>
<dbReference type="CDD" id="cd01949">
    <property type="entry name" value="GGDEF"/>
    <property type="match status" value="1"/>
</dbReference>
<sequence>MGRLVSDPILQKSKTSFSRFLLRYPARLPVLAATLLALAVLLATTLAIRQTRDLALEAAGRHYGGTAVILANQTARALEAVDVLQTALLDRMVFDGVTSSSTLRAWSLPEATHHLLVERRRSLPQLDALTIVDASGSVLNFSRAWPVGEYWVAGREWFAPIRDGATRYVGIPVQNQHSGAWNLHLARRISSPEGEFLGIVLAALDLNFFERALADAQLGAASNLTLLREDGILLARHPVHEGLIGRDFSQSPAFQTVASAPAGTAEVVHTRIDNQLRLAAGAPVGNFPLLLFAGNSLDATLRDWRAATLQLSVGTGVLLLLFGATAWLVTKQAQVRASASRAERRASEAERAASEERLRLQRAAAEQHQLFREVVQGMQQGVWMFSPDGSLALTNRRCAAITGVSHAALRVGARFDDLLAAAAEAGSDTHEAIARLGGLVKVGLPGSFVQDLLGQRAVAVTYQPLPERGWIATFEDVSERRQAEARLEHMARHDALTGLPNRLLLEERLQAQTEGPDARPFALLYLDLDRFKQINDTLGHPVGDALLAAAAQRIVGSVRAGRNGGDFVARLGGDEFAVVTAPHPDGTDGLASDAGALAGRLIALLSEPLEVEEHQVLVGATVGIALFPEHGATPTDLLRRADLALYQAKQAGRGRHAFFEWALDEAAHSRRLLELDLRTALREAGAPQLALRFQPIVQVASGRVSGFEALVRWDRPGHGLVGPAEFVPAAEEIGLIDELGRLVLERSCKEASRWPSSIRLAVNLSPLQFRAPGLVETVSNALLRSGLAPARLELEITEGVLLEDTEANLTVLRRLKQIGVRIAIDDFGTGYSSLNYLRSFPFDKVKIDRAFVHNLGGHDADRAIVRATIALCRELGIVTTAEGVETEEQFQLLASKGCDELQGYFISEPVTAEAVDETRHHIEIRLSSVRSAVSTDLPLFR</sequence>
<dbReference type="PANTHER" id="PTHR44757:SF2">
    <property type="entry name" value="BIOFILM ARCHITECTURE MAINTENANCE PROTEIN MBAA"/>
    <property type="match status" value="1"/>
</dbReference>
<reference evidence="4 5" key="1">
    <citation type="submission" date="2022-10" db="EMBL/GenBank/DDBJ databases">
        <title>Roseococcus glaciei nov., sp. nov., isolated from glacier.</title>
        <authorList>
            <person name="Liu Q."/>
            <person name="Xin Y.-H."/>
        </authorList>
    </citation>
    <scope>NUCLEOTIDE SEQUENCE [LARGE SCALE GENOMIC DNA]</scope>
    <source>
        <strain evidence="4 5">MDT2-1-1</strain>
    </source>
</reference>
<dbReference type="Pfam" id="PF22588">
    <property type="entry name" value="dCache_1_like"/>
    <property type="match status" value="1"/>
</dbReference>
<dbReference type="CDD" id="cd12915">
    <property type="entry name" value="PDC2_DGC_like"/>
    <property type="match status" value="1"/>
</dbReference>
<dbReference type="SMART" id="SM00052">
    <property type="entry name" value="EAL"/>
    <property type="match status" value="1"/>
</dbReference>
<dbReference type="PROSITE" id="PS50883">
    <property type="entry name" value="EAL"/>
    <property type="match status" value="1"/>
</dbReference>
<dbReference type="Pfam" id="PF00990">
    <property type="entry name" value="GGDEF"/>
    <property type="match status" value="1"/>
</dbReference>
<organism evidence="4 5">
    <name type="scientific">Sabulicella glaciei</name>
    <dbReference type="NCBI Taxonomy" id="2984948"/>
    <lineage>
        <taxon>Bacteria</taxon>
        <taxon>Pseudomonadati</taxon>
        <taxon>Pseudomonadota</taxon>
        <taxon>Alphaproteobacteria</taxon>
        <taxon>Acetobacterales</taxon>
        <taxon>Acetobacteraceae</taxon>
        <taxon>Sabulicella</taxon>
    </lineage>
</organism>
<dbReference type="EMBL" id="JAPFQI010000037">
    <property type="protein sequence ID" value="MCW8088412.1"/>
    <property type="molecule type" value="Genomic_DNA"/>
</dbReference>
<dbReference type="InterPro" id="IPR000160">
    <property type="entry name" value="GGDEF_dom"/>
</dbReference>
<dbReference type="InterPro" id="IPR029787">
    <property type="entry name" value="Nucleotide_cyclase"/>
</dbReference>
<evidence type="ECO:0000313" key="4">
    <source>
        <dbReference type="EMBL" id="MCW8088412.1"/>
    </source>
</evidence>
<feature type="domain" description="EAL" evidence="2">
    <location>
        <begin position="670"/>
        <end position="923"/>
    </location>
</feature>
<dbReference type="InterPro" id="IPR052155">
    <property type="entry name" value="Biofilm_reg_signaling"/>
</dbReference>